<sequence>MTLPITLGIGYAIAANARVPGYHKFQKTFGGSIFILLSEPVLLLQTPGTI</sequence>
<protein>
    <submittedName>
        <fullName evidence="1">Uncharacterized protein</fullName>
    </submittedName>
</protein>
<dbReference type="AlphaFoldDB" id="M3IJ15"/>
<accession>M3IJ15</accession>
<organism evidence="1 2">
    <name type="scientific">Leptospira interrogans serovar Copenhageni str. LT2050</name>
    <dbReference type="NCBI Taxonomy" id="1001598"/>
    <lineage>
        <taxon>Bacteria</taxon>
        <taxon>Pseudomonadati</taxon>
        <taxon>Spirochaetota</taxon>
        <taxon>Spirochaetia</taxon>
        <taxon>Leptospirales</taxon>
        <taxon>Leptospiraceae</taxon>
        <taxon>Leptospira</taxon>
    </lineage>
</organism>
<evidence type="ECO:0000313" key="1">
    <source>
        <dbReference type="EMBL" id="EMG20667.1"/>
    </source>
</evidence>
<name>M3IJ15_LEPIT</name>
<gene>
    <name evidence="1" type="ORF">LEP1GSC150_0721</name>
</gene>
<evidence type="ECO:0000313" key="2">
    <source>
        <dbReference type="Proteomes" id="UP000011778"/>
    </source>
</evidence>
<proteinExistence type="predicted"/>
<comment type="caution">
    <text evidence="1">The sequence shown here is derived from an EMBL/GenBank/DDBJ whole genome shotgun (WGS) entry which is preliminary data.</text>
</comment>
<dbReference type="EMBL" id="AFMD02000391">
    <property type="protein sequence ID" value="EMG20667.1"/>
    <property type="molecule type" value="Genomic_DNA"/>
</dbReference>
<dbReference type="Proteomes" id="UP000011778">
    <property type="component" value="Unassembled WGS sequence"/>
</dbReference>
<reference evidence="1 2" key="1">
    <citation type="submission" date="2013-02" db="EMBL/GenBank/DDBJ databases">
        <authorList>
            <person name="Harkins D.M."/>
            <person name="Durkin A.S."/>
            <person name="Brinkac L.M."/>
            <person name="Haft D.H."/>
            <person name="Selengut J.D."/>
            <person name="Sanka R."/>
            <person name="DePew J."/>
            <person name="Purushe J."/>
            <person name="Tulsiani S.M."/>
            <person name="Graham G.C."/>
            <person name="Burns M.-A."/>
            <person name="Dohnt M.F."/>
            <person name="Smythe L.D."/>
            <person name="McKay D.B."/>
            <person name="Craig S.B."/>
            <person name="Vinetz J.M."/>
            <person name="Sutton G.G."/>
            <person name="Nierman W.C."/>
            <person name="Fouts D.E."/>
        </authorList>
    </citation>
    <scope>NUCLEOTIDE SEQUENCE [LARGE SCALE GENOMIC DNA]</scope>
    <source>
        <strain evidence="1 2">LT2050</strain>
    </source>
</reference>